<protein>
    <recommendedName>
        <fullName evidence="4">RRM domain-containing protein</fullName>
    </recommendedName>
</protein>
<feature type="compositionally biased region" description="Polar residues" evidence="3">
    <location>
        <begin position="203"/>
        <end position="214"/>
    </location>
</feature>
<feature type="domain" description="RRM" evidence="4">
    <location>
        <begin position="4"/>
        <end position="86"/>
    </location>
</feature>
<dbReference type="AlphaFoldDB" id="A0A1I8P8R6"/>
<feature type="compositionally biased region" description="Basic and acidic residues" evidence="3">
    <location>
        <begin position="364"/>
        <end position="385"/>
    </location>
</feature>
<dbReference type="EnsemblMetazoa" id="SCAU005818-RA">
    <property type="protein sequence ID" value="SCAU005818-PA"/>
    <property type="gene ID" value="SCAU005818"/>
</dbReference>
<evidence type="ECO:0000256" key="2">
    <source>
        <dbReference type="PROSITE-ProRule" id="PRU00176"/>
    </source>
</evidence>
<dbReference type="InterPro" id="IPR035979">
    <property type="entry name" value="RBD_domain_sf"/>
</dbReference>
<feature type="compositionally biased region" description="Acidic residues" evidence="3">
    <location>
        <begin position="305"/>
        <end position="316"/>
    </location>
</feature>
<dbReference type="OrthoDB" id="21643at2759"/>
<dbReference type="PROSITE" id="PS50102">
    <property type="entry name" value="RRM"/>
    <property type="match status" value="1"/>
</dbReference>
<feature type="region of interest" description="Disordered" evidence="3">
    <location>
        <begin position="181"/>
        <end position="333"/>
    </location>
</feature>
<feature type="compositionally biased region" description="Basic and acidic residues" evidence="3">
    <location>
        <begin position="111"/>
        <end position="122"/>
    </location>
</feature>
<evidence type="ECO:0000256" key="1">
    <source>
        <dbReference type="ARBA" id="ARBA00022884"/>
    </source>
</evidence>
<evidence type="ECO:0000313" key="6">
    <source>
        <dbReference type="Proteomes" id="UP000095300"/>
    </source>
</evidence>
<dbReference type="Gene3D" id="3.30.70.330">
    <property type="match status" value="1"/>
</dbReference>
<keyword evidence="1 2" id="KW-0694">RNA-binding</keyword>
<feature type="compositionally biased region" description="Basic and acidic residues" evidence="3">
    <location>
        <begin position="181"/>
        <end position="202"/>
    </location>
</feature>
<name>A0A1I8P8R6_STOCA</name>
<proteinExistence type="predicted"/>
<dbReference type="STRING" id="35570.A0A1I8P8R6"/>
<dbReference type="PANTHER" id="PTHR48029">
    <property type="entry name" value="NUCLEOLAR PROTEIN 8"/>
    <property type="match status" value="1"/>
</dbReference>
<accession>A0A1I8P8R6</accession>
<dbReference type="SMART" id="SM00360">
    <property type="entry name" value="RRM"/>
    <property type="match status" value="1"/>
</dbReference>
<feature type="region of interest" description="Disordered" evidence="3">
    <location>
        <begin position="346"/>
        <end position="406"/>
    </location>
</feature>
<dbReference type="InterPro" id="IPR000504">
    <property type="entry name" value="RRM_dom"/>
</dbReference>
<feature type="compositionally biased region" description="Polar residues" evidence="3">
    <location>
        <begin position="244"/>
        <end position="258"/>
    </location>
</feature>
<gene>
    <name evidence="5" type="primary">106087896</name>
</gene>
<feature type="compositionally biased region" description="Acidic residues" evidence="3">
    <location>
        <begin position="482"/>
        <end position="494"/>
    </location>
</feature>
<dbReference type="Pfam" id="PF00076">
    <property type="entry name" value="RRM_1"/>
    <property type="match status" value="1"/>
</dbReference>
<feature type="region of interest" description="Disordered" evidence="3">
    <location>
        <begin position="473"/>
        <end position="504"/>
    </location>
</feature>
<dbReference type="PANTHER" id="PTHR48029:SF1">
    <property type="entry name" value="NUCLEOLAR PROTEIN 8"/>
    <property type="match status" value="1"/>
</dbReference>
<feature type="compositionally biased region" description="Basic and acidic residues" evidence="3">
    <location>
        <begin position="293"/>
        <end position="304"/>
    </location>
</feature>
<organism evidence="5 6">
    <name type="scientific">Stomoxys calcitrans</name>
    <name type="common">Stable fly</name>
    <name type="synonym">Conops calcitrans</name>
    <dbReference type="NCBI Taxonomy" id="35570"/>
    <lineage>
        <taxon>Eukaryota</taxon>
        <taxon>Metazoa</taxon>
        <taxon>Ecdysozoa</taxon>
        <taxon>Arthropoda</taxon>
        <taxon>Hexapoda</taxon>
        <taxon>Insecta</taxon>
        <taxon>Pterygota</taxon>
        <taxon>Neoptera</taxon>
        <taxon>Endopterygota</taxon>
        <taxon>Diptera</taxon>
        <taxon>Brachycera</taxon>
        <taxon>Muscomorpha</taxon>
        <taxon>Muscoidea</taxon>
        <taxon>Muscidae</taxon>
        <taxon>Stomoxys</taxon>
    </lineage>
</organism>
<dbReference type="GO" id="GO:0003723">
    <property type="term" value="F:RNA binding"/>
    <property type="evidence" value="ECO:0007669"/>
    <property type="project" value="UniProtKB-UniRule"/>
</dbReference>
<evidence type="ECO:0000259" key="4">
    <source>
        <dbReference type="PROSITE" id="PS50102"/>
    </source>
</evidence>
<dbReference type="KEGG" id="scac:106087896"/>
<dbReference type="InterPro" id="IPR012677">
    <property type="entry name" value="Nucleotide-bd_a/b_plait_sf"/>
</dbReference>
<dbReference type="SUPFAM" id="SSF54928">
    <property type="entry name" value="RNA-binding domain, RBD"/>
    <property type="match status" value="1"/>
</dbReference>
<evidence type="ECO:0000313" key="5">
    <source>
        <dbReference type="EnsemblMetazoa" id="SCAU005818-PA"/>
    </source>
</evidence>
<dbReference type="VEuPathDB" id="VectorBase:SCAU005818"/>
<dbReference type="CDD" id="cd00590">
    <property type="entry name" value="RRM_SF"/>
    <property type="match status" value="1"/>
</dbReference>
<sequence length="588" mass="67576">METSRFFVANLPANTKDRDLRNLFQDYGEIRNIELKTKDNLVDPNDVKVIAFVTLNIGADDANYCLRDLNWQKINGQQIKVSLAKESFLERLKREREEAKAASDGSQTLVRKPEGEESELLRVPKQNKRRTFDIDADLDEDEVAAELMITKKRAANSLHNGKIVIQSQDVQPIHVIEIKKKTKSQLDDKSMSADQKRKESLNKMKNQYQQQKTAIQEALQGMDSNKKSKKIKFSDAESDPEEPLQQQAHTKKSQTNIFGSEDEDGDNDNIQFKDLPVGRKGDKLVQMQAKQSLDPRFRIDAKFVEDDDEEDEEEEGQHDNQIKGKNDQETDERQWQMNILEQVVGTKLDTLKSSDKIHKNKKMLRYDPSKEEHQKFERSKEEQNKQKKSNKKVKETTTDSQDNETPIATEVSKEVFYVVTDTLQESLRSRGEGFSLLSMFGKNDQLEERDEQLKKLGNEKILVGNKLEKALHSNPFTYDSTSESEAEAHEEEQENSVGNSNEIAASKKTKNKLKIAVESFFIPKNDQRLKDGASFFIYNKSEDAAAENYEEVRNRLKKIIRTKITKTKKNLANAGYKIKRKGTAMKGR</sequence>
<feature type="compositionally biased region" description="Basic and acidic residues" evidence="3">
    <location>
        <begin position="317"/>
        <end position="333"/>
    </location>
</feature>
<dbReference type="Proteomes" id="UP000095300">
    <property type="component" value="Unassembled WGS sequence"/>
</dbReference>
<evidence type="ECO:0000256" key="3">
    <source>
        <dbReference type="SAM" id="MobiDB-lite"/>
    </source>
</evidence>
<reference evidence="5" key="1">
    <citation type="submission" date="2020-05" db="UniProtKB">
        <authorList>
            <consortium name="EnsemblMetazoa"/>
        </authorList>
    </citation>
    <scope>IDENTIFICATION</scope>
    <source>
        <strain evidence="5">USDA</strain>
    </source>
</reference>
<keyword evidence="6" id="KW-1185">Reference proteome</keyword>
<feature type="region of interest" description="Disordered" evidence="3">
    <location>
        <begin position="97"/>
        <end position="124"/>
    </location>
</feature>